<dbReference type="SUPFAM" id="SSF47413">
    <property type="entry name" value="lambda repressor-like DNA-binding domains"/>
    <property type="match status" value="1"/>
</dbReference>
<dbReference type="Gene3D" id="1.10.260.40">
    <property type="entry name" value="lambda repressor-like DNA-binding domains"/>
    <property type="match status" value="1"/>
</dbReference>
<dbReference type="Pfam" id="PF19054">
    <property type="entry name" value="DUF5753"/>
    <property type="match status" value="1"/>
</dbReference>
<dbReference type="RefSeq" id="WP_244927108.1">
    <property type="nucleotide sequence ID" value="NZ_JACHJF010000015.1"/>
</dbReference>
<dbReference type="SMART" id="SM00530">
    <property type="entry name" value="HTH_XRE"/>
    <property type="match status" value="1"/>
</dbReference>
<evidence type="ECO:0000313" key="3">
    <source>
        <dbReference type="EMBL" id="MBB5121059.1"/>
    </source>
</evidence>
<comment type="caution">
    <text evidence="4">The sequence shown here is derived from an EMBL/GenBank/DDBJ whole genome shotgun (WGS) entry which is preliminary data.</text>
</comment>
<protein>
    <submittedName>
        <fullName evidence="3">Transcriptional regulator with XRE-family HTH domain</fullName>
    </submittedName>
</protein>
<dbReference type="EMBL" id="JACHJF010000015">
    <property type="protein sequence ID" value="MBB5121059.1"/>
    <property type="molecule type" value="Genomic_DNA"/>
</dbReference>
<dbReference type="EMBL" id="LGUI01000006">
    <property type="protein sequence ID" value="PNE32092.1"/>
    <property type="molecule type" value="Genomic_DNA"/>
</dbReference>
<sequence length="310" mass="35616">MPEEEAQDGPEFYGEEVRHARRHAEATQQDLADATGYKVPYVSKVEHGHTLGSERFAEGCDQFFKTSGYFLRLHHRISDSGHPEWFVPYVKLERHARAIEDYSNTFIKGMLQTSSYAEAVFRTAYPRETDRQIKARVESRLARHSVIERDAPPALWLILHEATLRMIVGSPETMEEQLEYLLAEAERPTVTIQVFPNGTTPAAHLPFVLLTPTDAGPTVLYEEIRHHARVDDSPSAVSEAQYVYNRLRADALAPKQSTALIRTILKEITHDHHPRSPHIDMGEVQLQRRDRRGLRRVGPRVRSYRRRARP</sequence>
<evidence type="ECO:0000256" key="1">
    <source>
        <dbReference type="SAM" id="MobiDB-lite"/>
    </source>
</evidence>
<evidence type="ECO:0000313" key="5">
    <source>
        <dbReference type="Proteomes" id="UP000235945"/>
    </source>
</evidence>
<dbReference type="GO" id="GO:0003677">
    <property type="term" value="F:DNA binding"/>
    <property type="evidence" value="ECO:0007669"/>
    <property type="project" value="InterPro"/>
</dbReference>
<dbReference type="InterPro" id="IPR010982">
    <property type="entry name" value="Lambda_DNA-bd_dom_sf"/>
</dbReference>
<gene>
    <name evidence="4" type="ORF">AF335_20325</name>
    <name evidence="3" type="ORF">FHS36_004510</name>
</gene>
<reference evidence="5" key="2">
    <citation type="submission" date="2015-07" db="EMBL/GenBank/DDBJ databases">
        <authorList>
            <person name="Graham D.E."/>
            <person name="Giannone R.J."/>
            <person name="Gulvik C.A."/>
            <person name="Hettich R.L."/>
            <person name="Klingeman D.M."/>
            <person name="Mahan K.M."/>
            <person name="Parry R.J."/>
            <person name="Spain J.C."/>
        </authorList>
    </citation>
    <scope>NUCLEOTIDE SEQUENCE [LARGE SCALE GENOMIC DNA]</scope>
    <source>
        <strain evidence="5">ATCC 27428</strain>
    </source>
</reference>
<evidence type="ECO:0000259" key="2">
    <source>
        <dbReference type="PROSITE" id="PS50943"/>
    </source>
</evidence>
<reference evidence="3 6" key="3">
    <citation type="submission" date="2020-08" db="EMBL/GenBank/DDBJ databases">
        <title>Genomic Encyclopedia of Type Strains, Phase III (KMG-III): the genomes of soil and plant-associated and newly described type strains.</title>
        <authorList>
            <person name="Whitman W."/>
        </authorList>
    </citation>
    <scope>NUCLEOTIDE SEQUENCE [LARGE SCALE GENOMIC DNA]</scope>
    <source>
        <strain evidence="3 6">CECT 3259</strain>
    </source>
</reference>
<dbReference type="Proteomes" id="UP000528608">
    <property type="component" value="Unassembled WGS sequence"/>
</dbReference>
<accession>A0A2N8NTM2</accession>
<organism evidence="4 5">
    <name type="scientific">Streptomyces eurocidicus</name>
    <name type="common">Streptoverticillium eurocidicus</name>
    <dbReference type="NCBI Taxonomy" id="66423"/>
    <lineage>
        <taxon>Bacteria</taxon>
        <taxon>Bacillati</taxon>
        <taxon>Actinomycetota</taxon>
        <taxon>Actinomycetes</taxon>
        <taxon>Kitasatosporales</taxon>
        <taxon>Streptomycetaceae</taxon>
        <taxon>Streptomyces</taxon>
    </lineage>
</organism>
<dbReference type="Pfam" id="PF13560">
    <property type="entry name" value="HTH_31"/>
    <property type="match status" value="1"/>
</dbReference>
<name>A0A2N8NTM2_STREU</name>
<feature type="region of interest" description="Disordered" evidence="1">
    <location>
        <begin position="288"/>
        <end position="310"/>
    </location>
</feature>
<dbReference type="AlphaFoldDB" id="A0A2N8NTM2"/>
<dbReference type="CDD" id="cd00093">
    <property type="entry name" value="HTH_XRE"/>
    <property type="match status" value="1"/>
</dbReference>
<dbReference type="InterPro" id="IPR043917">
    <property type="entry name" value="DUF5753"/>
</dbReference>
<feature type="compositionally biased region" description="Basic residues" evidence="1">
    <location>
        <begin position="289"/>
        <end position="310"/>
    </location>
</feature>
<evidence type="ECO:0000313" key="6">
    <source>
        <dbReference type="Proteomes" id="UP000528608"/>
    </source>
</evidence>
<proteinExistence type="predicted"/>
<evidence type="ECO:0000313" key="4">
    <source>
        <dbReference type="EMBL" id="PNE32092.1"/>
    </source>
</evidence>
<reference evidence="4" key="1">
    <citation type="submission" date="2015-07" db="EMBL/GenBank/DDBJ databases">
        <authorList>
            <person name="Noorani M."/>
        </authorList>
    </citation>
    <scope>NUCLEOTIDE SEQUENCE [LARGE SCALE GENOMIC DNA]</scope>
    <source>
        <strain evidence="4">ATCC 27428</strain>
    </source>
</reference>
<feature type="domain" description="HTH cro/C1-type" evidence="2">
    <location>
        <begin position="17"/>
        <end position="50"/>
    </location>
</feature>
<dbReference type="Proteomes" id="UP000235945">
    <property type="component" value="Unassembled WGS sequence"/>
</dbReference>
<dbReference type="PROSITE" id="PS50943">
    <property type="entry name" value="HTH_CROC1"/>
    <property type="match status" value="1"/>
</dbReference>
<keyword evidence="5" id="KW-1185">Reference proteome</keyword>
<dbReference type="InterPro" id="IPR001387">
    <property type="entry name" value="Cro/C1-type_HTH"/>
</dbReference>